<reference evidence="14" key="1">
    <citation type="journal article" date="2019" name="Int. J. Syst. Evol. Microbiol.">
        <title>The Global Catalogue of Microorganisms (GCM) 10K type strain sequencing project: providing services to taxonomists for standard genome sequencing and annotation.</title>
        <authorList>
            <consortium name="The Broad Institute Genomics Platform"/>
            <consortium name="The Broad Institute Genome Sequencing Center for Infectious Disease"/>
            <person name="Wu L."/>
            <person name="Ma J."/>
        </authorList>
    </citation>
    <scope>NUCLEOTIDE SEQUENCE [LARGE SCALE GENOMIC DNA]</scope>
    <source>
        <strain evidence="14">CGMCC 1.12478</strain>
    </source>
</reference>
<dbReference type="Gene3D" id="3.40.50.300">
    <property type="entry name" value="P-loop containing nucleotide triphosphate hydrolases"/>
    <property type="match status" value="1"/>
</dbReference>
<feature type="binding site" evidence="10">
    <location>
        <begin position="137"/>
        <end position="140"/>
    </location>
    <ligand>
        <name>GTP</name>
        <dbReference type="ChEBI" id="CHEBI:37565"/>
    </ligand>
</feature>
<keyword evidence="14" id="KW-1185">Reference proteome</keyword>
<evidence type="ECO:0000256" key="2">
    <source>
        <dbReference type="ARBA" id="ARBA00022517"/>
    </source>
</evidence>
<dbReference type="PANTHER" id="PTHR32120:SF10">
    <property type="entry name" value="SMALL RIBOSOMAL SUBUNIT BIOGENESIS GTPASE RSGA"/>
    <property type="match status" value="1"/>
</dbReference>
<comment type="caution">
    <text evidence="13">The sequence shown here is derived from an EMBL/GenBank/DDBJ whole genome shotgun (WGS) entry which is preliminary data.</text>
</comment>
<organism evidence="13 14">
    <name type="scientific">Marivita lacus</name>
    <dbReference type="NCBI Taxonomy" id="1323742"/>
    <lineage>
        <taxon>Bacteria</taxon>
        <taxon>Pseudomonadati</taxon>
        <taxon>Pseudomonadota</taxon>
        <taxon>Alphaproteobacteria</taxon>
        <taxon>Rhodobacterales</taxon>
        <taxon>Roseobacteraceae</taxon>
        <taxon>Marivita</taxon>
    </lineage>
</organism>
<evidence type="ECO:0000256" key="9">
    <source>
        <dbReference type="ARBA" id="ARBA00023134"/>
    </source>
</evidence>
<keyword evidence="2 10" id="KW-0690">Ribosome biogenesis</keyword>
<evidence type="ECO:0000256" key="4">
    <source>
        <dbReference type="ARBA" id="ARBA00022730"/>
    </source>
</evidence>
<proteinExistence type="inferred from homology"/>
<name>A0ABQ1KHB6_9RHOB</name>
<keyword evidence="9 10" id="KW-0342">GTP-binding</keyword>
<comment type="function">
    <text evidence="10">One of several proteins that assist in the late maturation steps of the functional core of the 30S ribosomal subunit. Helps release RbfA from mature subunits. May play a role in the assembly of ribosomal proteins into the subunit. Circularly permuted GTPase that catalyzes slow GTP hydrolysis, GTPase activity is stimulated by the 30S ribosomal subunit.</text>
</comment>
<keyword evidence="6 10" id="KW-0378">Hydrolase</keyword>
<comment type="subunit">
    <text evidence="10">Monomer. Associates with 30S ribosomal subunit, binds 16S rRNA.</text>
</comment>
<feature type="domain" description="CP-type G" evidence="12">
    <location>
        <begin position="88"/>
        <end position="246"/>
    </location>
</feature>
<dbReference type="HAMAP" id="MF_01820">
    <property type="entry name" value="GTPase_RsgA"/>
    <property type="match status" value="1"/>
</dbReference>
<dbReference type="NCBIfam" id="TIGR00157">
    <property type="entry name" value="ribosome small subunit-dependent GTPase A"/>
    <property type="match status" value="1"/>
</dbReference>
<feature type="domain" description="EngC GTPase" evidence="11">
    <location>
        <begin position="98"/>
        <end position="244"/>
    </location>
</feature>
<evidence type="ECO:0000259" key="12">
    <source>
        <dbReference type="PROSITE" id="PS51721"/>
    </source>
</evidence>
<protein>
    <recommendedName>
        <fullName evidence="10">Small ribosomal subunit biogenesis GTPase RsgA</fullName>
        <ecNumber evidence="10">3.6.1.-</ecNumber>
    </recommendedName>
</protein>
<keyword evidence="3 10" id="KW-0479">Metal-binding</keyword>
<dbReference type="Gene3D" id="1.10.40.50">
    <property type="entry name" value="Probable gtpase engc, domain 3"/>
    <property type="match status" value="1"/>
</dbReference>
<dbReference type="InterPro" id="IPR027417">
    <property type="entry name" value="P-loop_NTPase"/>
</dbReference>
<dbReference type="EMBL" id="BMFC01000002">
    <property type="protein sequence ID" value="GGB95810.1"/>
    <property type="molecule type" value="Genomic_DNA"/>
</dbReference>
<evidence type="ECO:0000313" key="13">
    <source>
        <dbReference type="EMBL" id="GGB95810.1"/>
    </source>
</evidence>
<keyword evidence="5 10" id="KW-0547">Nucleotide-binding</keyword>
<dbReference type="SUPFAM" id="SSF52540">
    <property type="entry name" value="P-loop containing nucleoside triphosphate hydrolases"/>
    <property type="match status" value="1"/>
</dbReference>
<accession>A0ABQ1KHB6</accession>
<keyword evidence="8 10" id="KW-0694">RNA-binding</keyword>
<evidence type="ECO:0000256" key="5">
    <source>
        <dbReference type="ARBA" id="ARBA00022741"/>
    </source>
</evidence>
<sequence>MTRHSLSDLGWSEHFARQITDDDTILLPARISEVHRSQLVALSEAGELRLIPAESAGAYAVGDWVLTDGTSALRRLDPVSDLHRRAAGHAVSAQRMAANVDTVGLVTSCNADFNIARLERYLALTLASNALPLVILTKPDLCDDPDSYRRQAERLSPLLTAITVNAKDPEDVKRLNAWCSTAQTLALLGSSGVGKTTLRNTLTGETEATQGVREDDAKGRHTTTHRALRPTLAGGWLIDTPGMRELQLSGTSDGLEELFDDIETLAAQCKFSNCAHASEPGCAVKAALKVGALDQARLDRWQKLRREDQHNSESIAAARARQKSFGRVVKEAVAKSKHKRGYEE</sequence>
<evidence type="ECO:0000256" key="1">
    <source>
        <dbReference type="ARBA" id="ARBA00022490"/>
    </source>
</evidence>
<evidence type="ECO:0000256" key="7">
    <source>
        <dbReference type="ARBA" id="ARBA00022833"/>
    </source>
</evidence>
<comment type="cofactor">
    <cofactor evidence="10">
        <name>Zn(2+)</name>
        <dbReference type="ChEBI" id="CHEBI:29105"/>
    </cofactor>
    <text evidence="10">Binds 1 zinc ion per subunit.</text>
</comment>
<feature type="binding site" evidence="10">
    <location>
        <begin position="189"/>
        <end position="197"/>
    </location>
    <ligand>
        <name>GTP</name>
        <dbReference type="ChEBI" id="CHEBI:37565"/>
    </ligand>
</feature>
<dbReference type="Pfam" id="PF03193">
    <property type="entry name" value="RsgA_GTPase"/>
    <property type="match status" value="1"/>
</dbReference>
<evidence type="ECO:0000259" key="11">
    <source>
        <dbReference type="PROSITE" id="PS50936"/>
    </source>
</evidence>
<comment type="subcellular location">
    <subcellularLocation>
        <location evidence="10">Cytoplasm</location>
    </subcellularLocation>
</comment>
<feature type="binding site" evidence="10">
    <location>
        <position position="282"/>
    </location>
    <ligand>
        <name>Zn(2+)</name>
        <dbReference type="ChEBI" id="CHEBI:29105"/>
    </ligand>
</feature>
<dbReference type="PROSITE" id="PS50936">
    <property type="entry name" value="ENGC_GTPASE"/>
    <property type="match status" value="1"/>
</dbReference>
<feature type="binding site" evidence="10">
    <location>
        <position position="274"/>
    </location>
    <ligand>
        <name>Zn(2+)</name>
        <dbReference type="ChEBI" id="CHEBI:29105"/>
    </ligand>
</feature>
<dbReference type="InterPro" id="IPR004881">
    <property type="entry name" value="Ribosome_biogen_GTPase_RsgA"/>
</dbReference>
<keyword evidence="1 10" id="KW-0963">Cytoplasm</keyword>
<feature type="binding site" evidence="10">
    <location>
        <position position="269"/>
    </location>
    <ligand>
        <name>Zn(2+)</name>
        <dbReference type="ChEBI" id="CHEBI:29105"/>
    </ligand>
</feature>
<dbReference type="PANTHER" id="PTHR32120">
    <property type="entry name" value="SMALL RIBOSOMAL SUBUNIT BIOGENESIS GTPASE RSGA"/>
    <property type="match status" value="1"/>
</dbReference>
<dbReference type="InterPro" id="IPR010914">
    <property type="entry name" value="RsgA_GTPase_dom"/>
</dbReference>
<evidence type="ECO:0000256" key="6">
    <source>
        <dbReference type="ARBA" id="ARBA00022801"/>
    </source>
</evidence>
<evidence type="ECO:0000256" key="8">
    <source>
        <dbReference type="ARBA" id="ARBA00022884"/>
    </source>
</evidence>
<dbReference type="InterPro" id="IPR030378">
    <property type="entry name" value="G_CP_dom"/>
</dbReference>
<dbReference type="EC" id="3.6.1.-" evidence="10"/>
<evidence type="ECO:0000256" key="3">
    <source>
        <dbReference type="ARBA" id="ARBA00022723"/>
    </source>
</evidence>
<evidence type="ECO:0000313" key="14">
    <source>
        <dbReference type="Proteomes" id="UP000645462"/>
    </source>
</evidence>
<evidence type="ECO:0000256" key="10">
    <source>
        <dbReference type="HAMAP-Rule" id="MF_01820"/>
    </source>
</evidence>
<dbReference type="Proteomes" id="UP000645462">
    <property type="component" value="Unassembled WGS sequence"/>
</dbReference>
<comment type="similarity">
    <text evidence="10">Belongs to the TRAFAC class YlqF/YawG GTPase family. RsgA subfamily.</text>
</comment>
<dbReference type="CDD" id="cd01854">
    <property type="entry name" value="YjeQ_EngC"/>
    <property type="match status" value="1"/>
</dbReference>
<gene>
    <name evidence="10 13" type="primary">rsgA</name>
    <name evidence="13" type="ORF">GCM10011363_10610</name>
</gene>
<dbReference type="RefSeq" id="WP_188480940.1">
    <property type="nucleotide sequence ID" value="NZ_BMFC01000002.1"/>
</dbReference>
<keyword evidence="7 10" id="KW-0862">Zinc</keyword>
<feature type="binding site" evidence="10">
    <location>
        <position position="276"/>
    </location>
    <ligand>
        <name>Zn(2+)</name>
        <dbReference type="ChEBI" id="CHEBI:29105"/>
    </ligand>
</feature>
<dbReference type="PROSITE" id="PS51721">
    <property type="entry name" value="G_CP"/>
    <property type="match status" value="1"/>
</dbReference>
<keyword evidence="4 10" id="KW-0699">rRNA-binding</keyword>